<name>A0A069ANL7_CLODI</name>
<dbReference type="AlphaFoldDB" id="A0A069ANL7"/>
<reference evidence="2" key="1">
    <citation type="submission" date="2014-07" db="EMBL/GenBank/DDBJ databases">
        <authorList>
            <person name="Monot Marc"/>
        </authorList>
    </citation>
    <scope>NUCLEOTIDE SEQUENCE</scope>
    <source>
        <strain evidence="2">7032989</strain>
    </source>
</reference>
<organism evidence="2">
    <name type="scientific">Clostridioides difficile</name>
    <name type="common">Peptoclostridium difficile</name>
    <dbReference type="NCBI Taxonomy" id="1496"/>
    <lineage>
        <taxon>Bacteria</taxon>
        <taxon>Bacillati</taxon>
        <taxon>Bacillota</taxon>
        <taxon>Clostridia</taxon>
        <taxon>Peptostreptococcales</taxon>
        <taxon>Peptostreptococcaceae</taxon>
        <taxon>Clostridioides</taxon>
    </lineage>
</organism>
<accession>A0A069ANL7</accession>
<feature type="region of interest" description="Disordered" evidence="1">
    <location>
        <begin position="1"/>
        <end position="25"/>
    </location>
</feature>
<evidence type="ECO:0000256" key="1">
    <source>
        <dbReference type="SAM" id="MobiDB-lite"/>
    </source>
</evidence>
<dbReference type="EMBL" id="LK932811">
    <property type="protein sequence ID" value="CDS93791.1"/>
    <property type="molecule type" value="Genomic_DNA"/>
</dbReference>
<protein>
    <submittedName>
        <fullName evidence="2">Uncharacterized protein</fullName>
    </submittedName>
</protein>
<evidence type="ECO:0000313" key="2">
    <source>
        <dbReference type="EMBL" id="CDS93791.1"/>
    </source>
</evidence>
<gene>
    <name evidence="2" type="ORF">BN1095_1650001</name>
</gene>
<proteinExistence type="predicted"/>
<sequence length="61" mass="6726">MNRTDIDRKIEPDGFSPGETQKVGNPLRMTGNAAGCNPLAHIGEGYHRHNGCNDHHDEQLC</sequence>
<feature type="compositionally biased region" description="Basic and acidic residues" evidence="1">
    <location>
        <begin position="1"/>
        <end position="12"/>
    </location>
</feature>